<sequence>MNIVLDINDIDKRNLFYCDPVNNTVMDDSVFIRTGYTNELFTLNGIYIECPLMINKIDKYFHKYKYIFEYNSNMSLIDSLIRLERLVIGNYNLDGLIPVYKLRDQLLSLHIRVFENDENLDIPLNPGNYIFTLKISGLWKNNDSCGLTFKFFSQHSTLSVS</sequence>
<reference evidence="1" key="1">
    <citation type="journal article" date="2020" name="Nature">
        <title>Giant virus diversity and host interactions through global metagenomics.</title>
        <authorList>
            <person name="Schulz F."/>
            <person name="Roux S."/>
            <person name="Paez-Espino D."/>
            <person name="Jungbluth S."/>
            <person name="Walsh D.A."/>
            <person name="Denef V.J."/>
            <person name="McMahon K.D."/>
            <person name="Konstantinidis K.T."/>
            <person name="Eloe-Fadrosh E.A."/>
            <person name="Kyrpides N.C."/>
            <person name="Woyke T."/>
        </authorList>
    </citation>
    <scope>NUCLEOTIDE SEQUENCE</scope>
    <source>
        <strain evidence="1">GVMAG-M-3300027833-11</strain>
    </source>
</reference>
<protein>
    <submittedName>
        <fullName evidence="1">Uncharacterized protein</fullName>
    </submittedName>
</protein>
<dbReference type="EMBL" id="MN740503">
    <property type="protein sequence ID" value="QHU30069.1"/>
    <property type="molecule type" value="Genomic_DNA"/>
</dbReference>
<evidence type="ECO:0000313" key="1">
    <source>
        <dbReference type="EMBL" id="QHU30069.1"/>
    </source>
</evidence>
<organism evidence="1">
    <name type="scientific">viral metagenome</name>
    <dbReference type="NCBI Taxonomy" id="1070528"/>
    <lineage>
        <taxon>unclassified sequences</taxon>
        <taxon>metagenomes</taxon>
        <taxon>organismal metagenomes</taxon>
    </lineage>
</organism>
<name>A0A6C0LGK4_9ZZZZ</name>
<dbReference type="AlphaFoldDB" id="A0A6C0LGK4"/>
<proteinExistence type="predicted"/>
<accession>A0A6C0LGK4</accession>